<gene>
    <name evidence="2" type="ORF">HINF_LOCUS53253</name>
    <name evidence="1" type="ORF">HINF_LOCUS945</name>
</gene>
<dbReference type="AlphaFoldDB" id="A0AA86TB71"/>
<accession>A0AA86TB71</accession>
<evidence type="ECO:0000313" key="3">
    <source>
        <dbReference type="Proteomes" id="UP001642409"/>
    </source>
</evidence>
<keyword evidence="3" id="KW-1185">Reference proteome</keyword>
<name>A0AA86TB71_9EUKA</name>
<sequence length="118" mass="13937">MSETNSDSENSGSTEIQKYYKPGYIMKDTGRVYIYDDSKLTTFEFVDYVDYNVFIVSKIEKNLEYISQKSRQISSSNSNYKRLVQEKKSIIYQNFQQFMSQVALLFSQSEYFDLSNNQ</sequence>
<comment type="caution">
    <text evidence="1">The sequence shown here is derived from an EMBL/GenBank/DDBJ whole genome shotgun (WGS) entry which is preliminary data.</text>
</comment>
<evidence type="ECO:0000313" key="2">
    <source>
        <dbReference type="EMBL" id="CAL6067916.1"/>
    </source>
</evidence>
<reference evidence="2 3" key="2">
    <citation type="submission" date="2024-07" db="EMBL/GenBank/DDBJ databases">
        <authorList>
            <person name="Akdeniz Z."/>
        </authorList>
    </citation>
    <scope>NUCLEOTIDE SEQUENCE [LARGE SCALE GENOMIC DNA]</scope>
</reference>
<dbReference type="EMBL" id="CATOUU010000022">
    <property type="protein sequence ID" value="CAI9913300.1"/>
    <property type="molecule type" value="Genomic_DNA"/>
</dbReference>
<dbReference type="EMBL" id="CAXDID020000270">
    <property type="protein sequence ID" value="CAL6067916.1"/>
    <property type="molecule type" value="Genomic_DNA"/>
</dbReference>
<protein>
    <submittedName>
        <fullName evidence="2">Hypothetical_protein</fullName>
    </submittedName>
</protein>
<dbReference type="Proteomes" id="UP001642409">
    <property type="component" value="Unassembled WGS sequence"/>
</dbReference>
<evidence type="ECO:0000313" key="1">
    <source>
        <dbReference type="EMBL" id="CAI9913300.1"/>
    </source>
</evidence>
<organism evidence="1">
    <name type="scientific">Hexamita inflata</name>
    <dbReference type="NCBI Taxonomy" id="28002"/>
    <lineage>
        <taxon>Eukaryota</taxon>
        <taxon>Metamonada</taxon>
        <taxon>Diplomonadida</taxon>
        <taxon>Hexamitidae</taxon>
        <taxon>Hexamitinae</taxon>
        <taxon>Hexamita</taxon>
    </lineage>
</organism>
<reference evidence="1" key="1">
    <citation type="submission" date="2023-06" db="EMBL/GenBank/DDBJ databases">
        <authorList>
            <person name="Kurt Z."/>
        </authorList>
    </citation>
    <scope>NUCLEOTIDE SEQUENCE</scope>
</reference>
<proteinExistence type="predicted"/>